<dbReference type="Proteomes" id="UP001139103">
    <property type="component" value="Unassembled WGS sequence"/>
</dbReference>
<dbReference type="RefSeq" id="WP_230222583.1">
    <property type="nucleotide sequence ID" value="NZ_JAJKFT010000010.1"/>
</dbReference>
<dbReference type="Gene3D" id="3.40.50.150">
    <property type="entry name" value="Vaccinia Virus protein VP39"/>
    <property type="match status" value="1"/>
</dbReference>
<sequence>MTAETMQMNESLEAAHNSYDIVPYPSHPFRQTHPERLHALGRLFGMTPADIRHCRVLEIGCAGGGNIIPMAELLPESQFIGIDLSQRQIESAKASIEKIGLTNIEAKHLDIMDVDESLGKFDYIICHGVYSWVPPEVRDKILEICRSHLNPQGIAFVSYNTLPGWHLRGAIRNMMNYHTRALTDPKKKVQQARALLEFLASSVGAENGAYGSMIHSELNMLKKQSDNYLYHDHLEANNYQFYFHEFIEEANKHDLQYLAEAHLATMWTGNFPKEVAQTLERVAPDIIQREQYADFVRNRMFRQTLLCAKGTKVDRALNENAMNGAWLSSPMRRVENPPEKQLPENTISFRNMQTNQGLNTTDPLMAAAIDFIGANFPMAVSFDDLVAHIEAKASEMGTADPVAIRRGMANNMVHMMVGGLIDVSYTPSLCTREVSVKPKISGVTRLQALSTDRLTNARHETIKLDDLTRHIAGLMDGEKTHFEIRNGLKEMLRNGTLTMRKDGEPLPAPEGEVLEQIAAEAVAKALDRLRQAAMLIG</sequence>
<comment type="caution">
    <text evidence="4">The sequence shown here is derived from an EMBL/GenBank/DDBJ whole genome shotgun (WGS) entry which is preliminary data.</text>
</comment>
<keyword evidence="4" id="KW-0808">Transferase</keyword>
<dbReference type="SUPFAM" id="SSF53335">
    <property type="entry name" value="S-adenosyl-L-methionine-dependent methyltransferases"/>
    <property type="match status" value="1"/>
</dbReference>
<dbReference type="GO" id="GO:0008168">
    <property type="term" value="F:methyltransferase activity"/>
    <property type="evidence" value="ECO:0007669"/>
    <property type="project" value="UniProtKB-KW"/>
</dbReference>
<dbReference type="PANTHER" id="PTHR43667:SF2">
    <property type="entry name" value="FATTY ACID C-METHYL TRANSFERASE"/>
    <property type="match status" value="1"/>
</dbReference>
<accession>A0A9X1MPF9</accession>
<dbReference type="EMBL" id="JAJKFT010000010">
    <property type="protein sequence ID" value="MCC9630993.1"/>
    <property type="molecule type" value="Genomic_DNA"/>
</dbReference>
<reference evidence="4" key="1">
    <citation type="submission" date="2021-11" db="EMBL/GenBank/DDBJ databases">
        <title>Genome sequence.</title>
        <authorList>
            <person name="Sun Q."/>
        </authorList>
    </citation>
    <scope>NUCLEOTIDE SEQUENCE</scope>
    <source>
        <strain evidence="4">JC732</strain>
    </source>
</reference>
<dbReference type="Pfam" id="PF21782">
    <property type="entry name" value="WHD_PKMT"/>
    <property type="match status" value="1"/>
</dbReference>
<dbReference type="Pfam" id="PF13649">
    <property type="entry name" value="Methyltransf_25"/>
    <property type="match status" value="1"/>
</dbReference>
<feature type="domain" description="PKMT C-terminal winged helix" evidence="3">
    <location>
        <begin position="437"/>
        <end position="533"/>
    </location>
</feature>
<evidence type="ECO:0000259" key="1">
    <source>
        <dbReference type="Pfam" id="PF10119"/>
    </source>
</evidence>
<protein>
    <submittedName>
        <fullName evidence="4">Class I SAM-dependent methyltransferase</fullName>
    </submittedName>
</protein>
<dbReference type="GO" id="GO:0032259">
    <property type="term" value="P:methylation"/>
    <property type="evidence" value="ECO:0007669"/>
    <property type="project" value="UniProtKB-KW"/>
</dbReference>
<dbReference type="InterPro" id="IPR048976">
    <property type="entry name" value="WHD_PKMT"/>
</dbReference>
<name>A0A9X1MPF9_9BACT</name>
<dbReference type="InterPro" id="IPR041698">
    <property type="entry name" value="Methyltransf_25"/>
</dbReference>
<dbReference type="Pfam" id="PF10119">
    <property type="entry name" value="MethyTransf_Reg"/>
    <property type="match status" value="1"/>
</dbReference>
<dbReference type="InterPro" id="IPR018773">
    <property type="entry name" value="MeTrfase_reg_dom_prd"/>
</dbReference>
<dbReference type="InterPro" id="IPR050723">
    <property type="entry name" value="CFA/CMAS"/>
</dbReference>
<evidence type="ECO:0000313" key="4">
    <source>
        <dbReference type="EMBL" id="MCC9630993.1"/>
    </source>
</evidence>
<dbReference type="InterPro" id="IPR029063">
    <property type="entry name" value="SAM-dependent_MTases_sf"/>
</dbReference>
<dbReference type="CDD" id="cd02440">
    <property type="entry name" value="AdoMet_MTases"/>
    <property type="match status" value="1"/>
</dbReference>
<keyword evidence="5" id="KW-1185">Reference proteome</keyword>
<evidence type="ECO:0000259" key="3">
    <source>
        <dbReference type="Pfam" id="PF21782"/>
    </source>
</evidence>
<dbReference type="PANTHER" id="PTHR43667">
    <property type="entry name" value="CYCLOPROPANE-FATTY-ACYL-PHOSPHOLIPID SYNTHASE"/>
    <property type="match status" value="1"/>
</dbReference>
<dbReference type="AlphaFoldDB" id="A0A9X1MPF9"/>
<organism evidence="4 5">
    <name type="scientific">Blastopirellula sediminis</name>
    <dbReference type="NCBI Taxonomy" id="2894196"/>
    <lineage>
        <taxon>Bacteria</taxon>
        <taxon>Pseudomonadati</taxon>
        <taxon>Planctomycetota</taxon>
        <taxon>Planctomycetia</taxon>
        <taxon>Pirellulales</taxon>
        <taxon>Pirellulaceae</taxon>
        <taxon>Blastopirellula</taxon>
    </lineage>
</organism>
<evidence type="ECO:0000313" key="5">
    <source>
        <dbReference type="Proteomes" id="UP001139103"/>
    </source>
</evidence>
<gene>
    <name evidence="4" type="ORF">LOC68_21595</name>
</gene>
<keyword evidence="4" id="KW-0489">Methyltransferase</keyword>
<feature type="domain" description="Methyltransferase" evidence="2">
    <location>
        <begin position="56"/>
        <end position="153"/>
    </location>
</feature>
<feature type="domain" description="Methyltransferase regulatory" evidence="1">
    <location>
        <begin position="226"/>
        <end position="307"/>
    </location>
</feature>
<evidence type="ECO:0000259" key="2">
    <source>
        <dbReference type="Pfam" id="PF13649"/>
    </source>
</evidence>
<proteinExistence type="predicted"/>